<name>A0A0W1SA17_9EURY</name>
<organism evidence="1 2">
    <name type="scientific">Haloferax profundi</name>
    <dbReference type="NCBI Taxonomy" id="1544718"/>
    <lineage>
        <taxon>Archaea</taxon>
        <taxon>Methanobacteriati</taxon>
        <taxon>Methanobacteriota</taxon>
        <taxon>Stenosarchaea group</taxon>
        <taxon>Halobacteria</taxon>
        <taxon>Halobacteriales</taxon>
        <taxon>Haloferacaceae</taxon>
        <taxon>Haloferax</taxon>
    </lineage>
</organism>
<keyword evidence="2" id="KW-1185">Reference proteome</keyword>
<evidence type="ECO:0008006" key="3">
    <source>
        <dbReference type="Google" id="ProtNLM"/>
    </source>
</evidence>
<dbReference type="RefSeq" id="WP_008605324.1">
    <property type="nucleotide sequence ID" value="NZ_LOPV01000375.1"/>
</dbReference>
<accession>A0A0W1SA17</accession>
<comment type="caution">
    <text evidence="1">The sequence shown here is derived from an EMBL/GenBank/DDBJ whole genome shotgun (WGS) entry which is preliminary data.</text>
</comment>
<proteinExistence type="predicted"/>
<dbReference type="GeneID" id="80789445"/>
<evidence type="ECO:0000313" key="1">
    <source>
        <dbReference type="EMBL" id="KTG22190.1"/>
    </source>
</evidence>
<reference evidence="1 2" key="1">
    <citation type="submission" date="2015-12" db="EMBL/GenBank/DDBJ databases">
        <title>Haloferax profundi sp. nov. isolated from the Discovery deep brine-seawater interface in the Red Sea.</title>
        <authorList>
            <person name="Zhang G."/>
            <person name="Stingl U."/>
            <person name="Rashid M."/>
        </authorList>
    </citation>
    <scope>NUCLEOTIDE SEQUENCE [LARGE SCALE GENOMIC DNA]</scope>
    <source>
        <strain evidence="1 2">SB29</strain>
    </source>
</reference>
<dbReference type="AlphaFoldDB" id="A0A0W1SA17"/>
<evidence type="ECO:0000313" key="2">
    <source>
        <dbReference type="Proteomes" id="UP000053157"/>
    </source>
</evidence>
<dbReference type="EMBL" id="LOPV01000375">
    <property type="protein sequence ID" value="KTG22190.1"/>
    <property type="molecule type" value="Genomic_DNA"/>
</dbReference>
<dbReference type="OrthoDB" id="345508at2157"/>
<sequence>MVWQIAVAAGGIALASKVLGESSADHHDVVEQTYDALVDEVPETATVYADHLSHRDKIPNPEGEIDGLTRIPDVVVKSGYANSLIIEVETADSLQNEPSEALEQIQDFSVSGYRRVLVVPNGKSDAEELEGFIEQYDEQISGKYYVSTPGDVAEFL</sequence>
<dbReference type="Proteomes" id="UP000053157">
    <property type="component" value="Unassembled WGS sequence"/>
</dbReference>
<protein>
    <recommendedName>
        <fullName evidence="3">Restriction endonuclease type IV Mrr domain-containing protein</fullName>
    </recommendedName>
</protein>
<gene>
    <name evidence="1" type="ORF">AUR66_17025</name>
</gene>